<keyword evidence="3" id="KW-1185">Reference proteome</keyword>
<accession>A0ABQ3UYG1</accession>
<evidence type="ECO:0008006" key="4">
    <source>
        <dbReference type="Google" id="ProtNLM"/>
    </source>
</evidence>
<reference evidence="2 3" key="1">
    <citation type="journal article" date="2021" name="Int. J. Syst. Evol. Microbiol.">
        <title>Reticulibacter mediterranei gen. nov., sp. nov., within the new family Reticulibacteraceae fam. nov., and Ktedonospora formicarum gen. nov., sp. nov., Ktedonobacter robiniae sp. nov., Dictyobacter formicarum sp. nov. and Dictyobacter arantiisoli sp. nov., belonging to the class Ktedonobacteria.</title>
        <authorList>
            <person name="Yabe S."/>
            <person name="Zheng Y."/>
            <person name="Wang C.M."/>
            <person name="Sakai Y."/>
            <person name="Abe K."/>
            <person name="Yokota A."/>
            <person name="Donadio S."/>
            <person name="Cavaletti L."/>
            <person name="Monciardini P."/>
        </authorList>
    </citation>
    <scope>NUCLEOTIDE SEQUENCE [LARGE SCALE GENOMIC DNA]</scope>
    <source>
        <strain evidence="2 3">SOSP1-30</strain>
    </source>
</reference>
<evidence type="ECO:0000256" key="1">
    <source>
        <dbReference type="SAM" id="Phobius"/>
    </source>
</evidence>
<keyword evidence="1" id="KW-0812">Transmembrane</keyword>
<evidence type="ECO:0000313" key="3">
    <source>
        <dbReference type="Proteomes" id="UP000654345"/>
    </source>
</evidence>
<dbReference type="Proteomes" id="UP000654345">
    <property type="component" value="Unassembled WGS sequence"/>
</dbReference>
<organism evidence="2 3">
    <name type="scientific">Ktedonobacter robiniae</name>
    <dbReference type="NCBI Taxonomy" id="2778365"/>
    <lineage>
        <taxon>Bacteria</taxon>
        <taxon>Bacillati</taxon>
        <taxon>Chloroflexota</taxon>
        <taxon>Ktedonobacteria</taxon>
        <taxon>Ktedonobacterales</taxon>
        <taxon>Ktedonobacteraceae</taxon>
        <taxon>Ktedonobacter</taxon>
    </lineage>
</organism>
<feature type="transmembrane region" description="Helical" evidence="1">
    <location>
        <begin position="43"/>
        <end position="60"/>
    </location>
</feature>
<evidence type="ECO:0000313" key="2">
    <source>
        <dbReference type="EMBL" id="GHO57587.1"/>
    </source>
</evidence>
<keyword evidence="1" id="KW-1133">Transmembrane helix</keyword>
<gene>
    <name evidence="2" type="ORF">KSB_60620</name>
</gene>
<comment type="caution">
    <text evidence="2">The sequence shown here is derived from an EMBL/GenBank/DDBJ whole genome shotgun (WGS) entry which is preliminary data.</text>
</comment>
<proteinExistence type="predicted"/>
<sequence length="61" mass="6252">MFSTAVFVALLAGFWKGKGDLLPWGIAAVVAVASAHLLPGKWYILLGALAGSIVGGLRNAD</sequence>
<dbReference type="EMBL" id="BNJG01000002">
    <property type="protein sequence ID" value="GHO57587.1"/>
    <property type="molecule type" value="Genomic_DNA"/>
</dbReference>
<keyword evidence="1" id="KW-0472">Membrane</keyword>
<protein>
    <recommendedName>
        <fullName evidence="4">Branched-chain amino acid ABC transporter permease</fullName>
    </recommendedName>
</protein>
<name>A0ABQ3UYG1_9CHLR</name>